<protein>
    <submittedName>
        <fullName evidence="2">Uncharacterized protein</fullName>
    </submittedName>
</protein>
<feature type="region of interest" description="Disordered" evidence="1">
    <location>
        <begin position="76"/>
        <end position="110"/>
    </location>
</feature>
<gene>
    <name evidence="2" type="ORF">Vbra_20912</name>
</gene>
<reference evidence="2 3" key="1">
    <citation type="submission" date="2014-11" db="EMBL/GenBank/DDBJ databases">
        <authorList>
            <person name="Zhu J."/>
            <person name="Qi W."/>
            <person name="Song R."/>
        </authorList>
    </citation>
    <scope>NUCLEOTIDE SEQUENCE [LARGE SCALE GENOMIC DNA]</scope>
</reference>
<dbReference type="Proteomes" id="UP000041254">
    <property type="component" value="Unassembled WGS sequence"/>
</dbReference>
<dbReference type="PhylomeDB" id="A0A0G4EUG2"/>
<feature type="compositionally biased region" description="Basic and acidic residues" evidence="1">
    <location>
        <begin position="76"/>
        <end position="85"/>
    </location>
</feature>
<keyword evidence="3" id="KW-1185">Reference proteome</keyword>
<organism evidence="2 3">
    <name type="scientific">Vitrella brassicaformis (strain CCMP3155)</name>
    <dbReference type="NCBI Taxonomy" id="1169540"/>
    <lineage>
        <taxon>Eukaryota</taxon>
        <taxon>Sar</taxon>
        <taxon>Alveolata</taxon>
        <taxon>Colpodellida</taxon>
        <taxon>Vitrellaceae</taxon>
        <taxon>Vitrella</taxon>
    </lineage>
</organism>
<evidence type="ECO:0000256" key="1">
    <source>
        <dbReference type="SAM" id="MobiDB-lite"/>
    </source>
</evidence>
<dbReference type="EMBL" id="CDMY01000322">
    <property type="protein sequence ID" value="CEM02289.1"/>
    <property type="molecule type" value="Genomic_DNA"/>
</dbReference>
<sequence>MGLAARKSLKARATVHKTPEATAEAFKWDRVAETARVARLRYGGARSTACEEYIAQLTGQQIGWSDVCVCGMVNRPEHNKSDVTRSEGGCLAADEGGNETLRQSRRSDSA</sequence>
<proteinExistence type="predicted"/>
<accession>A0A0G4EUG2</accession>
<evidence type="ECO:0000313" key="2">
    <source>
        <dbReference type="EMBL" id="CEM02289.1"/>
    </source>
</evidence>
<evidence type="ECO:0000313" key="3">
    <source>
        <dbReference type="Proteomes" id="UP000041254"/>
    </source>
</evidence>
<name>A0A0G4EUG2_VITBC</name>
<dbReference type="AlphaFoldDB" id="A0A0G4EUG2"/>
<dbReference type="InParanoid" id="A0A0G4EUG2"/>
<dbReference type="VEuPathDB" id="CryptoDB:Vbra_20912"/>